<dbReference type="Pfam" id="PF01048">
    <property type="entry name" value="PNP_UDP_1"/>
    <property type="match status" value="1"/>
</dbReference>
<evidence type="ECO:0000313" key="5">
    <source>
        <dbReference type="EMBL" id="BAH70038.1"/>
    </source>
</evidence>
<evidence type="ECO:0000256" key="2">
    <source>
        <dbReference type="ARBA" id="ARBA00021980"/>
    </source>
</evidence>
<evidence type="ECO:0000259" key="4">
    <source>
        <dbReference type="Pfam" id="PF01048"/>
    </source>
</evidence>
<dbReference type="InterPro" id="IPR000845">
    <property type="entry name" value="Nucleoside_phosphorylase_d"/>
</dbReference>
<dbReference type="PATRIC" id="fig|496833.3.peg.366"/>
<dbReference type="PANTHER" id="PTHR43691">
    <property type="entry name" value="URIDINE PHOSPHORYLASE"/>
    <property type="match status" value="1"/>
</dbReference>
<dbReference type="KEGG" id="mfp:MBIO_0773"/>
<dbReference type="Proteomes" id="UP000006810">
    <property type="component" value="Chromosome"/>
</dbReference>
<dbReference type="GO" id="GO:0004850">
    <property type="term" value="F:uridine phosphorylase activity"/>
    <property type="evidence" value="ECO:0007669"/>
    <property type="project" value="UniProtKB-EC"/>
</dbReference>
<reference evidence="5 6" key="1">
    <citation type="journal article" date="2009" name="Curr. Microbiol.">
        <title>Molecular cloning and expression of a novel cholinephosphotransferase involved in glycoglycerophospholipid biosynthesis of Mycoplasma fermentans.</title>
        <authorList>
            <person name="Ishida N."/>
            <person name="Irikura D."/>
            <person name="Matsuda K."/>
            <person name="Sato S."/>
            <person name="Asano K."/>
        </authorList>
    </citation>
    <scope>NUCLEOTIDE SEQUENCE [LARGE SCALE GENOMIC DNA]</scope>
    <source>
        <strain evidence="6">ATCC 19989 / NBRC 14854 / NCTC 10117 / PG18</strain>
    </source>
</reference>
<protein>
    <recommendedName>
        <fullName evidence="2">Uridine phosphorylase</fullName>
        <ecNumber evidence="1">2.4.2.3</ecNumber>
    </recommendedName>
</protein>
<evidence type="ECO:0000256" key="1">
    <source>
        <dbReference type="ARBA" id="ARBA00011888"/>
    </source>
</evidence>
<dbReference type="eggNOG" id="COG0813">
    <property type="taxonomic scope" value="Bacteria"/>
</dbReference>
<dbReference type="HOGENOM" id="CLU_068457_2_0_14"/>
<dbReference type="AlphaFoldDB" id="C4XFW6"/>
<dbReference type="InterPro" id="IPR035994">
    <property type="entry name" value="Nucleoside_phosphorylase_sf"/>
</dbReference>
<evidence type="ECO:0000313" key="6">
    <source>
        <dbReference type="Proteomes" id="UP000006810"/>
    </source>
</evidence>
<sequence length="236" mass="26599">MMSTHISAKKGEIARICFLSGDPLRSKFMAHKYLKNVKEVSSVRNENYYTGEYRGIKVTFGGHGMGMFSIGAYAHELYNEYGVDVIIRLGSTGSYYDEHNVMDTVIINRAFSDNISIAQLINKENTYEYFPDKGVTDELIKAAKKLNKKAPVVSVHSTDVFYATRPLEETKKVSKCQVVEAESYALFAEAKRSNKKAATILQVSDSLAKMEFSDYKTRETGFTEMFEIALEALKNL</sequence>
<proteinExistence type="predicted"/>
<dbReference type="SUPFAM" id="SSF53167">
    <property type="entry name" value="Purine and uridine phosphorylases"/>
    <property type="match status" value="1"/>
</dbReference>
<dbReference type="EMBL" id="AP009608">
    <property type="protein sequence ID" value="BAH70038.1"/>
    <property type="molecule type" value="Genomic_DNA"/>
</dbReference>
<name>C4XFW6_MYCFP</name>
<dbReference type="PANTHER" id="PTHR43691:SF11">
    <property type="entry name" value="FI09636P-RELATED"/>
    <property type="match status" value="1"/>
</dbReference>
<gene>
    <name evidence="5" type="ordered locus">MBIO_0773</name>
</gene>
<dbReference type="GO" id="GO:0005829">
    <property type="term" value="C:cytosol"/>
    <property type="evidence" value="ECO:0007669"/>
    <property type="project" value="TreeGrafter"/>
</dbReference>
<accession>C4XFW6</accession>
<keyword evidence="6" id="KW-1185">Reference proteome</keyword>
<dbReference type="Gene3D" id="3.40.50.1580">
    <property type="entry name" value="Nucleoside phosphorylase domain"/>
    <property type="match status" value="1"/>
</dbReference>
<organism evidence="5 6">
    <name type="scientific">Mycoplasmopsis fermentans (strain ATCC 19989 / NBRC 14854 / NCTC 10117 / PG18)</name>
    <name type="common">Mycoplasma fermentans</name>
    <dbReference type="NCBI Taxonomy" id="496833"/>
    <lineage>
        <taxon>Bacteria</taxon>
        <taxon>Bacillati</taxon>
        <taxon>Mycoplasmatota</taxon>
        <taxon>Mycoplasmoidales</taxon>
        <taxon>Metamycoplasmataceae</taxon>
        <taxon>Mycoplasmopsis</taxon>
    </lineage>
</organism>
<feature type="domain" description="Nucleoside phosphorylase" evidence="4">
    <location>
        <begin position="15"/>
        <end position="210"/>
    </location>
</feature>
<dbReference type="EC" id="2.4.2.3" evidence="1"/>
<evidence type="ECO:0000256" key="3">
    <source>
        <dbReference type="ARBA" id="ARBA00048447"/>
    </source>
</evidence>
<dbReference type="GO" id="GO:0009116">
    <property type="term" value="P:nucleoside metabolic process"/>
    <property type="evidence" value="ECO:0007669"/>
    <property type="project" value="InterPro"/>
</dbReference>
<comment type="catalytic activity">
    <reaction evidence="3">
        <text>uridine + phosphate = alpha-D-ribose 1-phosphate + uracil</text>
        <dbReference type="Rhea" id="RHEA:24388"/>
        <dbReference type="ChEBI" id="CHEBI:16704"/>
        <dbReference type="ChEBI" id="CHEBI:17568"/>
        <dbReference type="ChEBI" id="CHEBI:43474"/>
        <dbReference type="ChEBI" id="CHEBI:57720"/>
        <dbReference type="EC" id="2.4.2.3"/>
    </reaction>
</comment>